<dbReference type="Gene3D" id="3.60.15.10">
    <property type="entry name" value="Ribonuclease Z/Hydroxyacylglutathione hydrolase-like"/>
    <property type="match status" value="1"/>
</dbReference>
<dbReference type="EMBL" id="VUNG01000044">
    <property type="protein sequence ID" value="MST85612.1"/>
    <property type="molecule type" value="Genomic_DNA"/>
</dbReference>
<accession>A0A7K0KIF5</accession>
<evidence type="ECO:0000256" key="1">
    <source>
        <dbReference type="SAM" id="SignalP"/>
    </source>
</evidence>
<protein>
    <submittedName>
        <fullName evidence="3">MBL fold metallo-hydrolase</fullName>
    </submittedName>
</protein>
<evidence type="ECO:0000313" key="3">
    <source>
        <dbReference type="EMBL" id="MST85612.1"/>
    </source>
</evidence>
<evidence type="ECO:0000259" key="2">
    <source>
        <dbReference type="SMART" id="SM00849"/>
    </source>
</evidence>
<keyword evidence="4" id="KW-1185">Reference proteome</keyword>
<comment type="caution">
    <text evidence="3">The sequence shown here is derived from an EMBL/GenBank/DDBJ whole genome shotgun (WGS) entry which is preliminary data.</text>
</comment>
<reference evidence="3 4" key="1">
    <citation type="submission" date="2019-08" db="EMBL/GenBank/DDBJ databases">
        <title>In-depth cultivation of the pig gut microbiome towards novel bacterial diversity and tailored functional studies.</title>
        <authorList>
            <person name="Wylensek D."/>
            <person name="Hitch T.C.A."/>
            <person name="Clavel T."/>
        </authorList>
    </citation>
    <scope>NUCLEOTIDE SEQUENCE [LARGE SCALE GENOMIC DNA]</scope>
    <source>
        <strain evidence="3 4">LKV-178-WT-2A</strain>
    </source>
</reference>
<dbReference type="Pfam" id="PF22036">
    <property type="entry name" value="MoaF_like"/>
    <property type="match status" value="1"/>
</dbReference>
<feature type="signal peptide" evidence="1">
    <location>
        <begin position="1"/>
        <end position="21"/>
    </location>
</feature>
<dbReference type="PANTHER" id="PTHR42951">
    <property type="entry name" value="METALLO-BETA-LACTAMASE DOMAIN-CONTAINING"/>
    <property type="match status" value="1"/>
</dbReference>
<dbReference type="CDD" id="cd07739">
    <property type="entry name" value="metallo-hydrolase-like_MBL-fold"/>
    <property type="match status" value="1"/>
</dbReference>
<dbReference type="Proteomes" id="UP000438914">
    <property type="component" value="Unassembled WGS sequence"/>
</dbReference>
<dbReference type="PANTHER" id="PTHR42951:SF14">
    <property type="entry name" value="METALLO-BETA-LACTAMASE SUPERFAMILY PROTEIN"/>
    <property type="match status" value="1"/>
</dbReference>
<dbReference type="AlphaFoldDB" id="A0A7K0KIF5"/>
<dbReference type="InterPro" id="IPR050855">
    <property type="entry name" value="NDM-1-like"/>
</dbReference>
<dbReference type="RefSeq" id="WP_154535199.1">
    <property type="nucleotide sequence ID" value="NZ_VUNG01000044.1"/>
</dbReference>
<dbReference type="SUPFAM" id="SSF56281">
    <property type="entry name" value="Metallo-hydrolase/oxidoreductase"/>
    <property type="match status" value="1"/>
</dbReference>
<organism evidence="3 4">
    <name type="scientific">Hallella mizrahii</name>
    <dbReference type="NCBI Taxonomy" id="2606637"/>
    <lineage>
        <taxon>Bacteria</taxon>
        <taxon>Pseudomonadati</taxon>
        <taxon>Bacteroidota</taxon>
        <taxon>Bacteroidia</taxon>
        <taxon>Bacteroidales</taxon>
        <taxon>Prevotellaceae</taxon>
        <taxon>Hallella</taxon>
    </lineage>
</organism>
<feature type="domain" description="Metallo-beta-lactamase" evidence="2">
    <location>
        <begin position="38"/>
        <end position="221"/>
    </location>
</feature>
<gene>
    <name evidence="3" type="ORF">FYJ73_13215</name>
</gene>
<evidence type="ECO:0000313" key="4">
    <source>
        <dbReference type="Proteomes" id="UP000438914"/>
    </source>
</evidence>
<dbReference type="InterPro" id="IPR053892">
    <property type="entry name" value="MoaF-like"/>
</dbReference>
<sequence length="392" mass="43484">MQLKKIVLSVILTVIALSSEAKGLALKVYNPGTSAIFPVTSTIVYGKKDAALIDAQFQKQYAEQVVKEIKNMKKNLKYVFVSYHDPDYYFGLNVIHKAFPEAKIISTAQTAYLIEASKDMKLDVWKKQLGADAPDTLIVPEVVDTLPAIEGNALEVKYSKDDSAHPFVWIPSLKAIVGGGSVTEGGHIWMADTQGDKGIERWQQVISAMKQLEPSTVVPAHFISSDYKPQVLDFVGKYLADYRQAAAKSNNADELTAAMEKAWPQLPGKDNLVFSAKVFKGEQEWKIFTPYPPIGRAIKVDFGAFAFRNSFKDAHHMTFLGLNGVYKGVTDNVLPTVVEVSPNVFMLYWSEPNSTKSNVVHVQNYNTGTLWTNIAAPDGKFYNMQGKMTVVE</sequence>
<dbReference type="InterPro" id="IPR001279">
    <property type="entry name" value="Metallo-B-lactamas"/>
</dbReference>
<keyword evidence="1" id="KW-0732">Signal</keyword>
<dbReference type="InterPro" id="IPR036866">
    <property type="entry name" value="RibonucZ/Hydroxyglut_hydro"/>
</dbReference>
<keyword evidence="3" id="KW-0378">Hydrolase</keyword>
<proteinExistence type="predicted"/>
<dbReference type="GO" id="GO:0016787">
    <property type="term" value="F:hydrolase activity"/>
    <property type="evidence" value="ECO:0007669"/>
    <property type="project" value="UniProtKB-KW"/>
</dbReference>
<feature type="chain" id="PRO_5029482772" evidence="1">
    <location>
        <begin position="22"/>
        <end position="392"/>
    </location>
</feature>
<dbReference type="SMART" id="SM00849">
    <property type="entry name" value="Lactamase_B"/>
    <property type="match status" value="1"/>
</dbReference>
<name>A0A7K0KIF5_9BACT</name>